<evidence type="ECO:0000313" key="7">
    <source>
        <dbReference type="Proteomes" id="UP000887566"/>
    </source>
</evidence>
<feature type="region of interest" description="Disordered" evidence="5">
    <location>
        <begin position="76"/>
        <end position="115"/>
    </location>
</feature>
<feature type="compositionally biased region" description="Basic and acidic residues" evidence="5">
    <location>
        <begin position="97"/>
        <end position="115"/>
    </location>
</feature>
<name>A0A914VX29_9BILA</name>
<sequence length="407" mass="45533">MDQLELKSSFVNSGLSMAQRQDNQLENMSPYYGYSHLQPPMMSGSSLLPMTMATATAVSVPVYSAVVADMTNFASATSGDVTSPEREEINSPTNPTDQHHPSHVDVPRKGKKADDRVKRPMNAFMIWACDGRRRKLAQENPKMHNSEISKRLGHDWKLLTDAEKQPFIDEAMRLRAAHIKEHPDYKYRPRRKVRPESALKQQQQQNVMNNSLPSELMKRNVNTMQGYMYTPVTSGWTTSATTNPSAPYAFDASLYQQQMAQLYGRYDMSMIGHIQNSYLSNAGTSGMSFSPYPIQQQPYHHQLAAANYPYGGGVVVATNKADWEGEDSSPASATTPAESVDSPQAAVEYNAEQRDALSGLKDLINFYLPPPDQRPVQTHQLHYLGSLHPVDSNQIPQSTQPLQHLNM</sequence>
<feature type="compositionally biased region" description="Low complexity" evidence="5">
    <location>
        <begin position="328"/>
        <end position="337"/>
    </location>
</feature>
<dbReference type="FunFam" id="1.10.30.10:FF:000002">
    <property type="entry name" value="transcription factor Sox-2"/>
    <property type="match status" value="1"/>
</dbReference>
<dbReference type="GO" id="GO:0030154">
    <property type="term" value="P:cell differentiation"/>
    <property type="evidence" value="ECO:0007669"/>
    <property type="project" value="TreeGrafter"/>
</dbReference>
<protein>
    <submittedName>
        <fullName evidence="8">HMG box domain-containing protein</fullName>
    </submittedName>
</protein>
<dbReference type="GO" id="GO:0005634">
    <property type="term" value="C:nucleus"/>
    <property type="evidence" value="ECO:0007669"/>
    <property type="project" value="UniProtKB-SubCell"/>
</dbReference>
<dbReference type="AlphaFoldDB" id="A0A914VX29"/>
<dbReference type="PANTHER" id="PTHR10270">
    <property type="entry name" value="SOX TRANSCRIPTION FACTOR"/>
    <property type="match status" value="1"/>
</dbReference>
<dbReference type="Pfam" id="PF00505">
    <property type="entry name" value="HMG_box"/>
    <property type="match status" value="1"/>
</dbReference>
<evidence type="ECO:0000256" key="1">
    <source>
        <dbReference type="ARBA" id="ARBA00004123"/>
    </source>
</evidence>
<feature type="domain" description="HMG box" evidence="6">
    <location>
        <begin position="117"/>
        <end position="186"/>
    </location>
</feature>
<evidence type="ECO:0000256" key="2">
    <source>
        <dbReference type="ARBA" id="ARBA00023125"/>
    </source>
</evidence>
<dbReference type="GO" id="GO:0001228">
    <property type="term" value="F:DNA-binding transcription activator activity, RNA polymerase II-specific"/>
    <property type="evidence" value="ECO:0007669"/>
    <property type="project" value="TreeGrafter"/>
</dbReference>
<dbReference type="Proteomes" id="UP000887566">
    <property type="component" value="Unplaced"/>
</dbReference>
<evidence type="ECO:0000256" key="3">
    <source>
        <dbReference type="ARBA" id="ARBA00023242"/>
    </source>
</evidence>
<feature type="DNA-binding region" description="HMG box" evidence="4">
    <location>
        <begin position="117"/>
        <end position="186"/>
    </location>
</feature>
<keyword evidence="2 4" id="KW-0238">DNA-binding</keyword>
<reference evidence="8" key="1">
    <citation type="submission" date="2022-11" db="UniProtKB">
        <authorList>
            <consortium name="WormBaseParasite"/>
        </authorList>
    </citation>
    <scope>IDENTIFICATION</scope>
</reference>
<dbReference type="Gene3D" id="1.10.30.10">
    <property type="entry name" value="High mobility group box domain"/>
    <property type="match status" value="1"/>
</dbReference>
<dbReference type="CDD" id="cd22028">
    <property type="entry name" value="HMG-box_SoxA_SoxB_SoxG"/>
    <property type="match status" value="1"/>
</dbReference>
<dbReference type="GO" id="GO:0000978">
    <property type="term" value="F:RNA polymerase II cis-regulatory region sequence-specific DNA binding"/>
    <property type="evidence" value="ECO:0007669"/>
    <property type="project" value="TreeGrafter"/>
</dbReference>
<dbReference type="PROSITE" id="PS50118">
    <property type="entry name" value="HMG_BOX_2"/>
    <property type="match status" value="1"/>
</dbReference>
<evidence type="ECO:0000256" key="5">
    <source>
        <dbReference type="SAM" id="MobiDB-lite"/>
    </source>
</evidence>
<organism evidence="7 8">
    <name type="scientific">Plectus sambesii</name>
    <dbReference type="NCBI Taxonomy" id="2011161"/>
    <lineage>
        <taxon>Eukaryota</taxon>
        <taxon>Metazoa</taxon>
        <taxon>Ecdysozoa</taxon>
        <taxon>Nematoda</taxon>
        <taxon>Chromadorea</taxon>
        <taxon>Plectida</taxon>
        <taxon>Plectina</taxon>
        <taxon>Plectoidea</taxon>
        <taxon>Plectidae</taxon>
        <taxon>Plectus</taxon>
    </lineage>
</organism>
<evidence type="ECO:0000259" key="6">
    <source>
        <dbReference type="PROSITE" id="PS50118"/>
    </source>
</evidence>
<dbReference type="InterPro" id="IPR050140">
    <property type="entry name" value="SRY-related_HMG-box_TF-like"/>
</dbReference>
<dbReference type="InterPro" id="IPR036910">
    <property type="entry name" value="HMG_box_dom_sf"/>
</dbReference>
<evidence type="ECO:0000256" key="4">
    <source>
        <dbReference type="PROSITE-ProRule" id="PRU00267"/>
    </source>
</evidence>
<proteinExistence type="predicted"/>
<comment type="subcellular location">
    <subcellularLocation>
        <location evidence="1">Nucleus</location>
    </subcellularLocation>
</comment>
<dbReference type="SMART" id="SM00398">
    <property type="entry name" value="HMG"/>
    <property type="match status" value="1"/>
</dbReference>
<evidence type="ECO:0000313" key="8">
    <source>
        <dbReference type="WBParaSite" id="PSAMB.scaffold2654size21984.g18611.t1"/>
    </source>
</evidence>
<dbReference type="SUPFAM" id="SSF47095">
    <property type="entry name" value="HMG-box"/>
    <property type="match status" value="1"/>
</dbReference>
<dbReference type="InterPro" id="IPR009071">
    <property type="entry name" value="HMG_box_dom"/>
</dbReference>
<accession>A0A914VX29</accession>
<dbReference type="PANTHER" id="PTHR10270:SF324">
    <property type="entry name" value="SOX DOMAIN-CONTAINING PROTEIN DICHAETE-RELATED"/>
    <property type="match status" value="1"/>
</dbReference>
<dbReference type="WBParaSite" id="PSAMB.scaffold2654size21984.g18611.t1">
    <property type="protein sequence ID" value="PSAMB.scaffold2654size21984.g18611.t1"/>
    <property type="gene ID" value="PSAMB.scaffold2654size21984.g18611"/>
</dbReference>
<keyword evidence="3 4" id="KW-0539">Nucleus</keyword>
<keyword evidence="7" id="KW-1185">Reference proteome</keyword>
<feature type="region of interest" description="Disordered" evidence="5">
    <location>
        <begin position="324"/>
        <end position="343"/>
    </location>
</feature>